<gene>
    <name evidence="3" type="ORF">I6H47_08540</name>
</gene>
<dbReference type="AlphaFoldDB" id="A0A7T3ZWG5"/>
<keyword evidence="3" id="KW-0378">Hydrolase</keyword>
<reference evidence="3 4" key="1">
    <citation type="submission" date="2020-12" db="EMBL/GenBank/DDBJ databases">
        <title>FDA dAtabase for Regulatory Grade micrObial Sequences (FDA-ARGOS): Supporting development and validation of Infectious Disease Dx tests.</title>
        <authorList>
            <person name="Sproer C."/>
            <person name="Gronow S."/>
            <person name="Severitt S."/>
            <person name="Schroder I."/>
            <person name="Tallon L."/>
            <person name="Sadzewicz L."/>
            <person name="Zhao X."/>
            <person name="Boylan J."/>
            <person name="Ott S."/>
            <person name="Bowen H."/>
            <person name="Vavikolanu K."/>
            <person name="Mehta A."/>
            <person name="Aluvathingal J."/>
            <person name="Nadendla S."/>
            <person name="Lowell S."/>
            <person name="Myers T."/>
            <person name="Yan Y."/>
            <person name="Sichtig H."/>
        </authorList>
    </citation>
    <scope>NUCLEOTIDE SEQUENCE [LARGE SCALE GENOMIC DNA]</scope>
    <source>
        <strain evidence="3 4">FDAARGOS_990</strain>
    </source>
</reference>
<dbReference type="PANTHER" id="PTHR42951:SF4">
    <property type="entry name" value="ACYL-COENZYME A THIOESTERASE MBLAC2"/>
    <property type="match status" value="1"/>
</dbReference>
<dbReference type="Proteomes" id="UP000595374">
    <property type="component" value="Chromosome"/>
</dbReference>
<feature type="region of interest" description="Disordered" evidence="1">
    <location>
        <begin position="238"/>
        <end position="303"/>
    </location>
</feature>
<dbReference type="InterPro" id="IPR001279">
    <property type="entry name" value="Metallo-B-lactamas"/>
</dbReference>
<dbReference type="InterPro" id="IPR050855">
    <property type="entry name" value="NDM-1-like"/>
</dbReference>
<dbReference type="Gene3D" id="3.60.15.10">
    <property type="entry name" value="Ribonuclease Z/Hydroxyacylglutathione hydrolase-like"/>
    <property type="match status" value="1"/>
</dbReference>
<feature type="domain" description="Metallo-beta-lactamase" evidence="2">
    <location>
        <begin position="13"/>
        <end position="215"/>
    </location>
</feature>
<sequence>MTTITVLTFDPAAVNCGIITGADRSLIVDAGPGPTAAGALAARAAEISREANGVANPIDLVITHDHWDHYLGAAALVDAGIDRVFASPAFAGDQAASTWIALDALRSNPDTAEFTRELPEDPGDLLVEVTPIAEAGESPTTIDLGDAPVELSVLGGHSTADVVVSLPESGVVFTGDLIEEGAPPQAGSDASLSHWVESLHALLAFPQATVFVPGHGVPVDRAFVERQVADLDGFRLASVPQQSPGADEPAEGADLATGGFGADDEDAWDGAQHGPDAEVTLPSRAMPGDHDRTIPREITLPQT</sequence>
<organism evidence="3 4">
    <name type="scientific">Brevibacterium casei</name>
    <dbReference type="NCBI Taxonomy" id="33889"/>
    <lineage>
        <taxon>Bacteria</taxon>
        <taxon>Bacillati</taxon>
        <taxon>Actinomycetota</taxon>
        <taxon>Actinomycetes</taxon>
        <taxon>Micrococcales</taxon>
        <taxon>Brevibacteriaceae</taxon>
        <taxon>Brevibacterium</taxon>
    </lineage>
</organism>
<dbReference type="Pfam" id="PF00753">
    <property type="entry name" value="Lactamase_B"/>
    <property type="match status" value="1"/>
</dbReference>
<dbReference type="RefSeq" id="WP_198498195.1">
    <property type="nucleotide sequence ID" value="NZ_CP065989.1"/>
</dbReference>
<proteinExistence type="predicted"/>
<dbReference type="EMBL" id="CP065989">
    <property type="protein sequence ID" value="QQB12933.1"/>
    <property type="molecule type" value="Genomic_DNA"/>
</dbReference>
<protein>
    <submittedName>
        <fullName evidence="3">MBL fold metallo-hydrolase</fullName>
    </submittedName>
</protein>
<accession>A0A7T3ZWG5</accession>
<dbReference type="GO" id="GO:0016787">
    <property type="term" value="F:hydrolase activity"/>
    <property type="evidence" value="ECO:0007669"/>
    <property type="project" value="UniProtKB-KW"/>
</dbReference>
<dbReference type="PANTHER" id="PTHR42951">
    <property type="entry name" value="METALLO-BETA-LACTAMASE DOMAIN-CONTAINING"/>
    <property type="match status" value="1"/>
</dbReference>
<evidence type="ECO:0000313" key="3">
    <source>
        <dbReference type="EMBL" id="QQB12933.1"/>
    </source>
</evidence>
<evidence type="ECO:0000313" key="4">
    <source>
        <dbReference type="Proteomes" id="UP000595374"/>
    </source>
</evidence>
<name>A0A7T3ZWG5_9MICO</name>
<dbReference type="SMART" id="SM00849">
    <property type="entry name" value="Lactamase_B"/>
    <property type="match status" value="1"/>
</dbReference>
<dbReference type="InterPro" id="IPR036866">
    <property type="entry name" value="RibonucZ/Hydroxyglut_hydro"/>
</dbReference>
<evidence type="ECO:0000259" key="2">
    <source>
        <dbReference type="SMART" id="SM00849"/>
    </source>
</evidence>
<evidence type="ECO:0000256" key="1">
    <source>
        <dbReference type="SAM" id="MobiDB-lite"/>
    </source>
</evidence>
<dbReference type="SUPFAM" id="SSF56281">
    <property type="entry name" value="Metallo-hydrolase/oxidoreductase"/>
    <property type="match status" value="1"/>
</dbReference>